<gene>
    <name evidence="2" type="ORF">KJB30_12775</name>
</gene>
<keyword evidence="1" id="KW-1133">Transmembrane helix</keyword>
<feature type="transmembrane region" description="Helical" evidence="1">
    <location>
        <begin position="9"/>
        <end position="29"/>
    </location>
</feature>
<evidence type="ECO:0000256" key="1">
    <source>
        <dbReference type="SAM" id="Phobius"/>
    </source>
</evidence>
<reference evidence="2 3" key="1">
    <citation type="submission" date="2021-05" db="EMBL/GenBank/DDBJ databases">
        <title>The draft genome of Geobacter chapellei DSM 13688.</title>
        <authorList>
            <person name="Xu Z."/>
            <person name="Masuda Y."/>
            <person name="Itoh H."/>
            <person name="Senoo K."/>
        </authorList>
    </citation>
    <scope>NUCLEOTIDE SEQUENCE [LARGE SCALE GENOMIC DNA]</scope>
    <source>
        <strain evidence="2 3">DSM 13688</strain>
    </source>
</reference>
<dbReference type="RefSeq" id="WP_214299889.1">
    <property type="nucleotide sequence ID" value="NZ_JAHDYS010000012.1"/>
</dbReference>
<keyword evidence="1" id="KW-0812">Transmembrane</keyword>
<dbReference type="Proteomes" id="UP000784128">
    <property type="component" value="Unassembled WGS sequence"/>
</dbReference>
<evidence type="ECO:0000313" key="3">
    <source>
        <dbReference type="Proteomes" id="UP000784128"/>
    </source>
</evidence>
<protein>
    <recommendedName>
        <fullName evidence="4">6-phosphogluconate dehydrogenase</fullName>
    </recommendedName>
</protein>
<proteinExistence type="predicted"/>
<accession>A0ABS5UAH5</accession>
<evidence type="ECO:0000313" key="2">
    <source>
        <dbReference type="EMBL" id="MBT1072665.1"/>
    </source>
</evidence>
<keyword evidence="3" id="KW-1185">Reference proteome</keyword>
<keyword evidence="1" id="KW-0472">Membrane</keyword>
<dbReference type="PROSITE" id="PS51257">
    <property type="entry name" value="PROKAR_LIPOPROTEIN"/>
    <property type="match status" value="1"/>
</dbReference>
<sequence>MAFSRSKGFMWGGILIVLIVAGCGLYTWITLNWSFSSGERAGYVQKFSHKGWLCKTWEGELQMIPVPGSIPEKFLFSVRDDAIAQKINASMGKRVSLHYEQHKGVPTQCFGETEYYVTNVISVGE</sequence>
<name>A0ABS5UAH5_9BACT</name>
<organism evidence="2 3">
    <name type="scientific">Pelotalea chapellei</name>
    <dbReference type="NCBI Taxonomy" id="44671"/>
    <lineage>
        <taxon>Bacteria</taxon>
        <taxon>Pseudomonadati</taxon>
        <taxon>Thermodesulfobacteriota</taxon>
        <taxon>Desulfuromonadia</taxon>
        <taxon>Geobacterales</taxon>
        <taxon>Geobacteraceae</taxon>
        <taxon>Pelotalea</taxon>
    </lineage>
</organism>
<dbReference type="EMBL" id="JAHDYS010000012">
    <property type="protein sequence ID" value="MBT1072665.1"/>
    <property type="molecule type" value="Genomic_DNA"/>
</dbReference>
<comment type="caution">
    <text evidence="2">The sequence shown here is derived from an EMBL/GenBank/DDBJ whole genome shotgun (WGS) entry which is preliminary data.</text>
</comment>
<evidence type="ECO:0008006" key="4">
    <source>
        <dbReference type="Google" id="ProtNLM"/>
    </source>
</evidence>